<feature type="chain" id="PRO_5028842273" description="Domain of unknown function DB domain-containing protein" evidence="1">
    <location>
        <begin position="21"/>
        <end position="256"/>
    </location>
</feature>
<dbReference type="WBParaSite" id="Pan_g22147.t1">
    <property type="protein sequence ID" value="Pan_g22147.t1"/>
    <property type="gene ID" value="Pan_g22147"/>
</dbReference>
<evidence type="ECO:0000313" key="2">
    <source>
        <dbReference type="Proteomes" id="UP000492821"/>
    </source>
</evidence>
<reference evidence="3" key="2">
    <citation type="submission" date="2020-10" db="UniProtKB">
        <authorList>
            <consortium name="WormBaseParasite"/>
        </authorList>
    </citation>
    <scope>IDENTIFICATION</scope>
</reference>
<keyword evidence="2" id="KW-1185">Reference proteome</keyword>
<keyword evidence="1" id="KW-0732">Signal</keyword>
<protein>
    <recommendedName>
        <fullName evidence="4">Domain of unknown function DB domain-containing protein</fullName>
    </recommendedName>
</protein>
<sequence length="256" mass="28852">MTHLSLIALILLTWIHFAASREAPTYSCHVYIQKIKSGDDFDINVLPDTVVHSPDCTACYAYINNDETKLTSFCVGSTLSAKEPNTKLCSNAEKATELMECDSRECCCYGNDCFDRMREHFTEKTADGEHACKVRRIFPPGERIDMRLNPAFERLACGACYAIKIRDSVEMSCLEYKNVTSVCGDFTDYVGGALACSEEGRACCCQGETCSDEFEAFFFKTRKLPKPTINEPYNAGTYPEINAWIIFTMFLFLFNL</sequence>
<dbReference type="AlphaFoldDB" id="A0A7E4VL93"/>
<reference evidence="2" key="1">
    <citation type="journal article" date="2013" name="Genetics">
        <title>The draft genome and transcriptome of Panagrellus redivivus are shaped by the harsh demands of a free-living lifestyle.</title>
        <authorList>
            <person name="Srinivasan J."/>
            <person name="Dillman A.R."/>
            <person name="Macchietto M.G."/>
            <person name="Heikkinen L."/>
            <person name="Lakso M."/>
            <person name="Fracchia K.M."/>
            <person name="Antoshechkin I."/>
            <person name="Mortazavi A."/>
            <person name="Wong G."/>
            <person name="Sternberg P.W."/>
        </authorList>
    </citation>
    <scope>NUCLEOTIDE SEQUENCE [LARGE SCALE GENOMIC DNA]</scope>
    <source>
        <strain evidence="2">MT8872</strain>
    </source>
</reference>
<dbReference type="Proteomes" id="UP000492821">
    <property type="component" value="Unassembled WGS sequence"/>
</dbReference>
<proteinExistence type="predicted"/>
<evidence type="ECO:0000313" key="3">
    <source>
        <dbReference type="WBParaSite" id="Pan_g22147.t1"/>
    </source>
</evidence>
<organism evidence="2 3">
    <name type="scientific">Panagrellus redivivus</name>
    <name type="common">Microworm</name>
    <dbReference type="NCBI Taxonomy" id="6233"/>
    <lineage>
        <taxon>Eukaryota</taxon>
        <taxon>Metazoa</taxon>
        <taxon>Ecdysozoa</taxon>
        <taxon>Nematoda</taxon>
        <taxon>Chromadorea</taxon>
        <taxon>Rhabditida</taxon>
        <taxon>Tylenchina</taxon>
        <taxon>Panagrolaimomorpha</taxon>
        <taxon>Panagrolaimoidea</taxon>
        <taxon>Panagrolaimidae</taxon>
        <taxon>Panagrellus</taxon>
    </lineage>
</organism>
<feature type="signal peptide" evidence="1">
    <location>
        <begin position="1"/>
        <end position="20"/>
    </location>
</feature>
<name>A0A7E4VL93_PANRE</name>
<evidence type="ECO:0008006" key="4">
    <source>
        <dbReference type="Google" id="ProtNLM"/>
    </source>
</evidence>
<accession>A0A7E4VL93</accession>
<evidence type="ECO:0000256" key="1">
    <source>
        <dbReference type="SAM" id="SignalP"/>
    </source>
</evidence>